<sequence length="73" mass="8467">MLLIQRAVRITGSTQHPSVAVRQHLLLSRIQLARLRLQHALGVRVDLVFHMLLLHARLRLQLLVEHPFLLNLL</sequence>
<comment type="caution">
    <text evidence="1">The sequence shown here is derived from an EMBL/GenBank/DDBJ whole genome shotgun (WGS) entry which is preliminary data.</text>
</comment>
<organism evidence="1">
    <name type="scientific">bioreactor metagenome</name>
    <dbReference type="NCBI Taxonomy" id="1076179"/>
    <lineage>
        <taxon>unclassified sequences</taxon>
        <taxon>metagenomes</taxon>
        <taxon>ecological metagenomes</taxon>
    </lineage>
</organism>
<name>A0A645H5V6_9ZZZZ</name>
<proteinExistence type="predicted"/>
<evidence type="ECO:0000313" key="1">
    <source>
        <dbReference type="EMBL" id="MPN31654.1"/>
    </source>
</evidence>
<accession>A0A645H5V6</accession>
<dbReference type="EMBL" id="VSSQ01083279">
    <property type="protein sequence ID" value="MPN31654.1"/>
    <property type="molecule type" value="Genomic_DNA"/>
</dbReference>
<reference evidence="1" key="1">
    <citation type="submission" date="2019-08" db="EMBL/GenBank/DDBJ databases">
        <authorList>
            <person name="Kucharzyk K."/>
            <person name="Murdoch R.W."/>
            <person name="Higgins S."/>
            <person name="Loffler F."/>
        </authorList>
    </citation>
    <scope>NUCLEOTIDE SEQUENCE</scope>
</reference>
<gene>
    <name evidence="1" type="ORF">SDC9_179128</name>
</gene>
<dbReference type="AlphaFoldDB" id="A0A645H5V6"/>
<protein>
    <submittedName>
        <fullName evidence="1">Uncharacterized protein</fullName>
    </submittedName>
</protein>